<dbReference type="AlphaFoldDB" id="R0FZ49"/>
<dbReference type="Proteomes" id="UP000029121">
    <property type="component" value="Unassembled WGS sequence"/>
</dbReference>
<gene>
    <name evidence="2" type="ORF">CARUB_v10024572mg</name>
</gene>
<evidence type="ECO:0000313" key="2">
    <source>
        <dbReference type="EMBL" id="EOA28367.1"/>
    </source>
</evidence>
<feature type="domain" description="DUF1985" evidence="1">
    <location>
        <begin position="55"/>
        <end position="195"/>
    </location>
</feature>
<keyword evidence="3" id="KW-1185">Reference proteome</keyword>
<sequence length="462" mass="51588">GRVNAYSKPQYLVDILEILDGTPELEIILKSQFGSLFLLPVRRCLLSGRLVHNFLCRQIVTTNPTELWFTYGGWPLRFSMVEFEMVTWLFCGPYPEKGDDVSANSSGDREPSYLYTLVGEGKNLTIDDIVTILKAELGIPGWRKIRLVLLVIVEGILICGTQPIRPSYRVVEMLSNVDLFLAYPWGRKSFERTLRMINVGSVIHHQAALVEKLKQHSLVILGFPIGIQLFLFQSIPLLLRYLPCARDGQTFLDRKIAVFPQLKTYHTYNILELEYDKGLCVQGCVGGPSKKSCSPMSGGCDGDPKVHYLLTLMTGGYLFSKSYWVGGDDSCSKLCLCMKKKQRPCRCGTGEVHEDGGLTAEASYPVSSDMYRIEIEKLRMEIHRLKQSTDEKLGKLSATVVSDVMSLLQWKNSDVGSTKCEGLEGALAQACQTNSVGDEVRSRGIGVGERSSVHFCCKVWPA</sequence>
<evidence type="ECO:0000313" key="3">
    <source>
        <dbReference type="Proteomes" id="UP000029121"/>
    </source>
</evidence>
<reference evidence="3" key="1">
    <citation type="journal article" date="2013" name="Nat. Genet.">
        <title>The Capsella rubella genome and the genomic consequences of rapid mating system evolution.</title>
        <authorList>
            <person name="Slotte T."/>
            <person name="Hazzouri K.M."/>
            <person name="Agren J.A."/>
            <person name="Koenig D."/>
            <person name="Maumus F."/>
            <person name="Guo Y.L."/>
            <person name="Steige K."/>
            <person name="Platts A.E."/>
            <person name="Escobar J.S."/>
            <person name="Newman L.K."/>
            <person name="Wang W."/>
            <person name="Mandakova T."/>
            <person name="Vello E."/>
            <person name="Smith L.M."/>
            <person name="Henz S.R."/>
            <person name="Steffen J."/>
            <person name="Takuno S."/>
            <person name="Brandvain Y."/>
            <person name="Coop G."/>
            <person name="Andolfatto P."/>
            <person name="Hu T.T."/>
            <person name="Blanchette M."/>
            <person name="Clark R.M."/>
            <person name="Quesneville H."/>
            <person name="Nordborg M."/>
            <person name="Gaut B.S."/>
            <person name="Lysak M.A."/>
            <person name="Jenkins J."/>
            <person name="Grimwood J."/>
            <person name="Chapman J."/>
            <person name="Prochnik S."/>
            <person name="Shu S."/>
            <person name="Rokhsar D."/>
            <person name="Schmutz J."/>
            <person name="Weigel D."/>
            <person name="Wright S.I."/>
        </authorList>
    </citation>
    <scope>NUCLEOTIDE SEQUENCE [LARGE SCALE GENOMIC DNA]</scope>
    <source>
        <strain evidence="3">cv. Monte Gargano</strain>
    </source>
</reference>
<feature type="non-terminal residue" evidence="2">
    <location>
        <position position="1"/>
    </location>
</feature>
<dbReference type="InterPro" id="IPR015410">
    <property type="entry name" value="DUF1985"/>
</dbReference>
<dbReference type="PANTHER" id="PTHR48449:SF1">
    <property type="entry name" value="DUF1985 DOMAIN-CONTAINING PROTEIN"/>
    <property type="match status" value="1"/>
</dbReference>
<dbReference type="eggNOG" id="ENOG502S6E9">
    <property type="taxonomic scope" value="Eukaryota"/>
</dbReference>
<dbReference type="PANTHER" id="PTHR48449">
    <property type="entry name" value="DUF1985 DOMAIN-CONTAINING PROTEIN"/>
    <property type="match status" value="1"/>
</dbReference>
<dbReference type="Pfam" id="PF09331">
    <property type="entry name" value="DUF1985"/>
    <property type="match status" value="1"/>
</dbReference>
<organism evidence="2 3">
    <name type="scientific">Capsella rubella</name>
    <dbReference type="NCBI Taxonomy" id="81985"/>
    <lineage>
        <taxon>Eukaryota</taxon>
        <taxon>Viridiplantae</taxon>
        <taxon>Streptophyta</taxon>
        <taxon>Embryophyta</taxon>
        <taxon>Tracheophyta</taxon>
        <taxon>Spermatophyta</taxon>
        <taxon>Magnoliopsida</taxon>
        <taxon>eudicotyledons</taxon>
        <taxon>Gunneridae</taxon>
        <taxon>Pentapetalae</taxon>
        <taxon>rosids</taxon>
        <taxon>malvids</taxon>
        <taxon>Brassicales</taxon>
        <taxon>Brassicaceae</taxon>
        <taxon>Camelineae</taxon>
        <taxon>Capsella</taxon>
    </lineage>
</organism>
<evidence type="ECO:0000259" key="1">
    <source>
        <dbReference type="Pfam" id="PF09331"/>
    </source>
</evidence>
<proteinExistence type="predicted"/>
<dbReference type="EMBL" id="KB870808">
    <property type="protein sequence ID" value="EOA28367.1"/>
    <property type="molecule type" value="Genomic_DNA"/>
</dbReference>
<accession>R0FZ49</accession>
<protein>
    <recommendedName>
        <fullName evidence="1">DUF1985 domain-containing protein</fullName>
    </recommendedName>
</protein>
<name>R0FZ49_9BRAS</name>